<dbReference type="Pfam" id="PF05721">
    <property type="entry name" value="PhyH"/>
    <property type="match status" value="1"/>
</dbReference>
<sequence length="312" mass="35014">MPPLPQVTQIELTLDELTSKRMGSRHLQAAVEALHRDGMVVLSNAVDPAHLDKLNERMVPEAQELYSRPTTHRNFGNETGNIQQEPVLEDGYIFADVLANPWATERQHGLPSHGPPAAPYRYPLRFPPVPFGYCVNINLVATSPENGATEVWLGSHTDTTKHVLETDPATGYEQIRADLQEQRRMISPPIQPSLPQGALIIRDFRLWHAGMPNRTGEPRVMLVSVQFPRWYRSDLKMKLPASIKDTVQWGDVVSVSPLARWLAGWLAGWLDRVLPPAHLISRRAFEISRLVLIVTGRGRFRVPSGCPTDTTI</sequence>
<dbReference type="Gene3D" id="2.60.120.620">
    <property type="entry name" value="q2cbj1_9rhob like domain"/>
    <property type="match status" value="1"/>
</dbReference>
<keyword evidence="2" id="KW-1185">Reference proteome</keyword>
<keyword evidence="1" id="KW-0560">Oxidoreductase</keyword>
<accession>A0ABR1TJK9</accession>
<dbReference type="Proteomes" id="UP001446871">
    <property type="component" value="Unassembled WGS sequence"/>
</dbReference>
<protein>
    <submittedName>
        <fullName evidence="1">Phytanoyl-CoA dioxygenase family protein</fullName>
    </submittedName>
</protein>
<dbReference type="GO" id="GO:0051213">
    <property type="term" value="F:dioxygenase activity"/>
    <property type="evidence" value="ECO:0007669"/>
    <property type="project" value="UniProtKB-KW"/>
</dbReference>
<evidence type="ECO:0000313" key="2">
    <source>
        <dbReference type="Proteomes" id="UP001446871"/>
    </source>
</evidence>
<dbReference type="InterPro" id="IPR051961">
    <property type="entry name" value="Fungal_Metabolite_Diox"/>
</dbReference>
<organism evidence="1 2">
    <name type="scientific">Apiospora saccharicola</name>
    <dbReference type="NCBI Taxonomy" id="335842"/>
    <lineage>
        <taxon>Eukaryota</taxon>
        <taxon>Fungi</taxon>
        <taxon>Dikarya</taxon>
        <taxon>Ascomycota</taxon>
        <taxon>Pezizomycotina</taxon>
        <taxon>Sordariomycetes</taxon>
        <taxon>Xylariomycetidae</taxon>
        <taxon>Amphisphaeriales</taxon>
        <taxon>Apiosporaceae</taxon>
        <taxon>Apiospora</taxon>
    </lineage>
</organism>
<dbReference type="InterPro" id="IPR008775">
    <property type="entry name" value="Phytyl_CoA_dOase-like"/>
</dbReference>
<dbReference type="PANTHER" id="PTHR37563">
    <property type="entry name" value="PHYTANOYL-COA DIOXYGENASE FAMILY PROTEIN (AFU_ORTHOLOGUE AFUA_2G03330)"/>
    <property type="match status" value="1"/>
</dbReference>
<name>A0ABR1TJK9_9PEZI</name>
<proteinExistence type="predicted"/>
<dbReference type="SUPFAM" id="SSF51197">
    <property type="entry name" value="Clavaminate synthase-like"/>
    <property type="match status" value="1"/>
</dbReference>
<evidence type="ECO:0000313" key="1">
    <source>
        <dbReference type="EMBL" id="KAK8046100.1"/>
    </source>
</evidence>
<comment type="caution">
    <text evidence="1">The sequence shown here is derived from an EMBL/GenBank/DDBJ whole genome shotgun (WGS) entry which is preliminary data.</text>
</comment>
<keyword evidence="1" id="KW-0223">Dioxygenase</keyword>
<reference evidence="1 2" key="1">
    <citation type="submission" date="2023-01" db="EMBL/GenBank/DDBJ databases">
        <title>Analysis of 21 Apiospora genomes using comparative genomics revels a genus with tremendous synthesis potential of carbohydrate active enzymes and secondary metabolites.</title>
        <authorList>
            <person name="Sorensen T."/>
        </authorList>
    </citation>
    <scope>NUCLEOTIDE SEQUENCE [LARGE SCALE GENOMIC DNA]</scope>
    <source>
        <strain evidence="1 2">CBS 83171</strain>
    </source>
</reference>
<gene>
    <name evidence="1" type="ORF">PG996_014164</name>
</gene>
<dbReference type="EMBL" id="JAQQWM010000009">
    <property type="protein sequence ID" value="KAK8046100.1"/>
    <property type="molecule type" value="Genomic_DNA"/>
</dbReference>
<dbReference type="PANTHER" id="PTHR37563:SF2">
    <property type="entry name" value="PHYTANOYL-COA DIOXYGENASE FAMILY PROTEIN (AFU_ORTHOLOGUE AFUA_2G03330)"/>
    <property type="match status" value="1"/>
</dbReference>